<evidence type="ECO:0000256" key="3">
    <source>
        <dbReference type="ARBA" id="ARBA00022692"/>
    </source>
</evidence>
<comment type="similarity">
    <text evidence="2 6">Belongs to the tetraspanin (TM4SF) family.</text>
</comment>
<dbReference type="Pfam" id="PF00335">
    <property type="entry name" value="Tetraspanin"/>
    <property type="match status" value="1"/>
</dbReference>
<feature type="transmembrane region" description="Helical" evidence="6">
    <location>
        <begin position="82"/>
        <end position="107"/>
    </location>
</feature>
<dbReference type="SUPFAM" id="SSF48652">
    <property type="entry name" value="Tetraspanin"/>
    <property type="match status" value="1"/>
</dbReference>
<dbReference type="PANTHER" id="PTHR19282:SF544">
    <property type="entry name" value="TETRASPANIN"/>
    <property type="match status" value="1"/>
</dbReference>
<dbReference type="InterPro" id="IPR018499">
    <property type="entry name" value="Tetraspanin/Peripherin"/>
</dbReference>
<dbReference type="PIRSF" id="PIRSF002419">
    <property type="entry name" value="Tetraspanin"/>
    <property type="match status" value="1"/>
</dbReference>
<dbReference type="PANTHER" id="PTHR19282">
    <property type="entry name" value="TETRASPANIN"/>
    <property type="match status" value="1"/>
</dbReference>
<dbReference type="EnsemblMetazoa" id="G4316.3">
    <property type="protein sequence ID" value="G4316.3:cds"/>
    <property type="gene ID" value="G4316"/>
</dbReference>
<evidence type="ECO:0000313" key="7">
    <source>
        <dbReference type="EnsemblMetazoa" id="G4316.3:cds"/>
    </source>
</evidence>
<evidence type="ECO:0000256" key="2">
    <source>
        <dbReference type="ARBA" id="ARBA00006840"/>
    </source>
</evidence>
<dbReference type="InterPro" id="IPR008952">
    <property type="entry name" value="Tetraspanin_EC2_sf"/>
</dbReference>
<dbReference type="InterPro" id="IPR000301">
    <property type="entry name" value="Tetraspanin_animals"/>
</dbReference>
<feature type="transmembrane region" description="Helical" evidence="6">
    <location>
        <begin position="12"/>
        <end position="34"/>
    </location>
</feature>
<dbReference type="OrthoDB" id="10033535at2759"/>
<dbReference type="Proteomes" id="UP000005408">
    <property type="component" value="Unassembled WGS sequence"/>
</dbReference>
<dbReference type="AlphaFoldDB" id="A0A8W8N4F0"/>
<keyword evidence="5 6" id="KW-0472">Membrane</keyword>
<protein>
    <recommendedName>
        <fullName evidence="6">Tetraspanin</fullName>
    </recommendedName>
</protein>
<evidence type="ECO:0000256" key="5">
    <source>
        <dbReference type="ARBA" id="ARBA00023136"/>
    </source>
</evidence>
<organism evidence="7 8">
    <name type="scientific">Magallana gigas</name>
    <name type="common">Pacific oyster</name>
    <name type="synonym">Crassostrea gigas</name>
    <dbReference type="NCBI Taxonomy" id="29159"/>
    <lineage>
        <taxon>Eukaryota</taxon>
        <taxon>Metazoa</taxon>
        <taxon>Spiralia</taxon>
        <taxon>Lophotrochozoa</taxon>
        <taxon>Mollusca</taxon>
        <taxon>Bivalvia</taxon>
        <taxon>Autobranchia</taxon>
        <taxon>Pteriomorphia</taxon>
        <taxon>Ostreida</taxon>
        <taxon>Ostreoidea</taxon>
        <taxon>Ostreidae</taxon>
        <taxon>Magallana</taxon>
    </lineage>
</organism>
<dbReference type="InterPro" id="IPR018503">
    <property type="entry name" value="Tetraspanin_CS"/>
</dbReference>
<keyword evidence="4 6" id="KW-1133">Transmembrane helix</keyword>
<name>A0A8W8N4F0_MAGGI</name>
<comment type="subcellular location">
    <subcellularLocation>
        <location evidence="1 6">Membrane</location>
        <topology evidence="1 6">Multi-pass membrane protein</topology>
    </subcellularLocation>
</comment>
<dbReference type="Gene3D" id="1.10.1450.10">
    <property type="entry name" value="Tetraspanin"/>
    <property type="match status" value="1"/>
</dbReference>
<dbReference type="PRINTS" id="PR00259">
    <property type="entry name" value="TMFOUR"/>
</dbReference>
<evidence type="ECO:0000256" key="4">
    <source>
        <dbReference type="ARBA" id="ARBA00022989"/>
    </source>
</evidence>
<dbReference type="PROSITE" id="PS00421">
    <property type="entry name" value="TM4_1"/>
    <property type="match status" value="1"/>
</dbReference>
<sequence>MASKLSCVKYVVVIFNFLFLLCGIAVAAMGAYTIFNSEDLSALIGDSMLKKGAYLLLAAGGAVILISTVGCFGALTENKCLLVLYFVVLLMTFLVQAVAGIMGFVFYGQLETYLKSHVEETMNTKYGRKGFNLITLAVDKMQMEFECCGFNSPEDWKNATYFNSSSAVPISCCVDMTVNDCNKVINNSTMYTQGCFPKLLSWVQGNIDIVGGLGIGVALFQLLGLSFTFCLCLRAGKGSRSRS</sequence>
<dbReference type="KEGG" id="crg:105345760"/>
<proteinExistence type="inferred from homology"/>
<dbReference type="RefSeq" id="XP_011452348.1">
    <property type="nucleotide sequence ID" value="XM_011454046.4"/>
</dbReference>
<keyword evidence="8" id="KW-1185">Reference proteome</keyword>
<evidence type="ECO:0000256" key="6">
    <source>
        <dbReference type="RuleBase" id="RU361218"/>
    </source>
</evidence>
<evidence type="ECO:0000313" key="8">
    <source>
        <dbReference type="Proteomes" id="UP000005408"/>
    </source>
</evidence>
<feature type="transmembrane region" description="Helical" evidence="6">
    <location>
        <begin position="54"/>
        <end position="75"/>
    </location>
</feature>
<dbReference type="EnsemblMetazoa" id="G4316.2">
    <property type="protein sequence ID" value="G4316.2:cds"/>
    <property type="gene ID" value="G4316"/>
</dbReference>
<feature type="transmembrane region" description="Helical" evidence="6">
    <location>
        <begin position="209"/>
        <end position="233"/>
    </location>
</feature>
<dbReference type="GeneID" id="105345760"/>
<reference evidence="7" key="1">
    <citation type="submission" date="2022-08" db="UniProtKB">
        <authorList>
            <consortium name="EnsemblMetazoa"/>
        </authorList>
    </citation>
    <scope>IDENTIFICATION</scope>
    <source>
        <strain evidence="7">05x7-T-G4-1.051#20</strain>
    </source>
</reference>
<keyword evidence="3 6" id="KW-0812">Transmembrane</keyword>
<accession>A0A8W8N4F0</accession>
<dbReference type="GO" id="GO:0005886">
    <property type="term" value="C:plasma membrane"/>
    <property type="evidence" value="ECO:0007669"/>
    <property type="project" value="TreeGrafter"/>
</dbReference>
<evidence type="ECO:0000256" key="1">
    <source>
        <dbReference type="ARBA" id="ARBA00004141"/>
    </source>
</evidence>